<dbReference type="InterPro" id="IPR003660">
    <property type="entry name" value="HAMP_dom"/>
</dbReference>
<dbReference type="PROSITE" id="PS50109">
    <property type="entry name" value="HIS_KIN"/>
    <property type="match status" value="1"/>
</dbReference>
<accession>A0ABW3RX90</accession>
<keyword evidence="9" id="KW-0418">Kinase</keyword>
<dbReference type="GO" id="GO:0005524">
    <property type="term" value="F:ATP binding"/>
    <property type="evidence" value="ECO:0007669"/>
    <property type="project" value="UniProtKB-KW"/>
</dbReference>
<dbReference type="CDD" id="cd06225">
    <property type="entry name" value="HAMP"/>
    <property type="match status" value="1"/>
</dbReference>
<evidence type="ECO:0000256" key="15">
    <source>
        <dbReference type="SAM" id="Phobius"/>
    </source>
</evidence>
<gene>
    <name evidence="18" type="ORF">ACFQ3W_12585</name>
</gene>
<dbReference type="InterPro" id="IPR050428">
    <property type="entry name" value="TCS_sensor_his_kinase"/>
</dbReference>
<evidence type="ECO:0000256" key="11">
    <source>
        <dbReference type="ARBA" id="ARBA00022989"/>
    </source>
</evidence>
<feature type="domain" description="Histidine kinase" evidence="16">
    <location>
        <begin position="303"/>
        <end position="517"/>
    </location>
</feature>
<name>A0ABW3RX90_9BACL</name>
<evidence type="ECO:0000259" key="17">
    <source>
        <dbReference type="PROSITE" id="PS50885"/>
    </source>
</evidence>
<dbReference type="SMART" id="SM00388">
    <property type="entry name" value="HisKA"/>
    <property type="match status" value="1"/>
</dbReference>
<evidence type="ECO:0000256" key="2">
    <source>
        <dbReference type="ARBA" id="ARBA00004651"/>
    </source>
</evidence>
<evidence type="ECO:0000256" key="3">
    <source>
        <dbReference type="ARBA" id="ARBA00012438"/>
    </source>
</evidence>
<dbReference type="SUPFAM" id="SSF55874">
    <property type="entry name" value="ATPase domain of HSP90 chaperone/DNA topoisomerase II/histidine kinase"/>
    <property type="match status" value="1"/>
</dbReference>
<feature type="domain" description="HAMP" evidence="17">
    <location>
        <begin position="235"/>
        <end position="288"/>
    </location>
</feature>
<organism evidence="18 19">
    <name type="scientific">Paenibacillus puldeungensis</name>
    <dbReference type="NCBI Taxonomy" id="696536"/>
    <lineage>
        <taxon>Bacteria</taxon>
        <taxon>Bacillati</taxon>
        <taxon>Bacillota</taxon>
        <taxon>Bacilli</taxon>
        <taxon>Bacillales</taxon>
        <taxon>Paenibacillaceae</taxon>
        <taxon>Paenibacillus</taxon>
    </lineage>
</organism>
<keyword evidence="7 15" id="KW-0812">Transmembrane</keyword>
<dbReference type="InterPro" id="IPR036097">
    <property type="entry name" value="HisK_dim/P_sf"/>
</dbReference>
<dbReference type="InterPro" id="IPR005467">
    <property type="entry name" value="His_kinase_dom"/>
</dbReference>
<dbReference type="EC" id="2.7.13.3" evidence="3"/>
<evidence type="ECO:0000313" key="19">
    <source>
        <dbReference type="Proteomes" id="UP001597262"/>
    </source>
</evidence>
<dbReference type="Proteomes" id="UP001597262">
    <property type="component" value="Unassembled WGS sequence"/>
</dbReference>
<evidence type="ECO:0000256" key="5">
    <source>
        <dbReference type="ARBA" id="ARBA00022553"/>
    </source>
</evidence>
<keyword evidence="11 15" id="KW-1133">Transmembrane helix</keyword>
<evidence type="ECO:0000256" key="12">
    <source>
        <dbReference type="ARBA" id="ARBA00023012"/>
    </source>
</evidence>
<comment type="catalytic activity">
    <reaction evidence="1">
        <text>ATP + protein L-histidine = ADP + protein N-phospho-L-histidine.</text>
        <dbReference type="EC" id="2.7.13.3"/>
    </reaction>
</comment>
<comment type="caution">
    <text evidence="18">The sequence shown here is derived from an EMBL/GenBank/DDBJ whole genome shotgun (WGS) entry which is preliminary data.</text>
</comment>
<dbReference type="PROSITE" id="PS50885">
    <property type="entry name" value="HAMP"/>
    <property type="match status" value="1"/>
</dbReference>
<reference evidence="19" key="1">
    <citation type="journal article" date="2019" name="Int. J. Syst. Evol. Microbiol.">
        <title>The Global Catalogue of Microorganisms (GCM) 10K type strain sequencing project: providing services to taxonomists for standard genome sequencing and annotation.</title>
        <authorList>
            <consortium name="The Broad Institute Genomics Platform"/>
            <consortium name="The Broad Institute Genome Sequencing Center for Infectious Disease"/>
            <person name="Wu L."/>
            <person name="Ma J."/>
        </authorList>
    </citation>
    <scope>NUCLEOTIDE SEQUENCE [LARGE SCALE GENOMIC DNA]</scope>
    <source>
        <strain evidence="19">CCUG 59189</strain>
    </source>
</reference>
<feature type="region of interest" description="Disordered" evidence="14">
    <location>
        <begin position="86"/>
        <end position="110"/>
    </location>
</feature>
<dbReference type="PRINTS" id="PR00344">
    <property type="entry name" value="BCTRLSENSOR"/>
</dbReference>
<keyword evidence="12" id="KW-0902">Two-component regulatory system</keyword>
<proteinExistence type="predicted"/>
<sequence length="517" mass="56944">MKISLSFMGKKVLQRLRSLFIPSSLRYQLLSRSLYILAALLLLIGAFQYVLMKDFLYRNEAQTMISQMRGPLKDLFNRAGPGHDAGGVNNPFSGRDASKPNNGNDNAQRPPMLFLPDSSLAIVGSDLSFLDITGASGVPAPQLAQEHYKALFKNDTGKLGPDDYRVVEDKAGNEQLVVFRAVGNPGEMGGASWVVQMGTYTERLHDIVLRQLLTFVFLSLLALAGGLALYLPVLRRTLNPLNQMVTTVEDTNAGNLNNRFPAVTGQTEIDRLGVSFNGMMERLEDAFETEREAKEQMRRFVADASHELRTPLTSIHGFLEVLLRGAVNRPEQLHTALNSMLGESKRMKKLVEDLLTLAKLDRAPVVQRTEASLDVLIEDMEPHLRILAGEREVEFALSRNLRVMCDCDKIKQVVLNLFHNAVQHTDPQQGQITITLSAEPGLALLQVQDNGQGIAEEHLPHVFERFYRSDASRTRKQGGAGLGLAISKSIVEAHGGQISVSSEPGKGAAFTVILPAL</sequence>
<keyword evidence="5" id="KW-0597">Phosphoprotein</keyword>
<keyword evidence="4" id="KW-1003">Cell membrane</keyword>
<dbReference type="SUPFAM" id="SSF158472">
    <property type="entry name" value="HAMP domain-like"/>
    <property type="match status" value="1"/>
</dbReference>
<dbReference type="SMART" id="SM00304">
    <property type="entry name" value="HAMP"/>
    <property type="match status" value="1"/>
</dbReference>
<dbReference type="Pfam" id="PF00512">
    <property type="entry name" value="HisKA"/>
    <property type="match status" value="1"/>
</dbReference>
<keyword evidence="13 15" id="KW-0472">Membrane</keyword>
<dbReference type="CDD" id="cd00082">
    <property type="entry name" value="HisKA"/>
    <property type="match status" value="1"/>
</dbReference>
<dbReference type="PANTHER" id="PTHR45436:SF5">
    <property type="entry name" value="SENSOR HISTIDINE KINASE TRCS"/>
    <property type="match status" value="1"/>
</dbReference>
<dbReference type="InterPro" id="IPR036890">
    <property type="entry name" value="HATPase_C_sf"/>
</dbReference>
<dbReference type="InterPro" id="IPR003594">
    <property type="entry name" value="HATPase_dom"/>
</dbReference>
<dbReference type="SUPFAM" id="SSF47384">
    <property type="entry name" value="Homodimeric domain of signal transducing histidine kinase"/>
    <property type="match status" value="1"/>
</dbReference>
<keyword evidence="19" id="KW-1185">Reference proteome</keyword>
<evidence type="ECO:0000256" key="10">
    <source>
        <dbReference type="ARBA" id="ARBA00022840"/>
    </source>
</evidence>
<evidence type="ECO:0000259" key="16">
    <source>
        <dbReference type="PROSITE" id="PS50109"/>
    </source>
</evidence>
<evidence type="ECO:0000256" key="1">
    <source>
        <dbReference type="ARBA" id="ARBA00000085"/>
    </source>
</evidence>
<dbReference type="Gene3D" id="1.10.287.130">
    <property type="match status" value="1"/>
</dbReference>
<dbReference type="SMART" id="SM00387">
    <property type="entry name" value="HATPase_c"/>
    <property type="match status" value="1"/>
</dbReference>
<protein>
    <recommendedName>
        <fullName evidence="3">histidine kinase</fullName>
        <ecNumber evidence="3">2.7.13.3</ecNumber>
    </recommendedName>
</protein>
<dbReference type="EMBL" id="JBHTLM010000008">
    <property type="protein sequence ID" value="MFD1177124.1"/>
    <property type="molecule type" value="Genomic_DNA"/>
</dbReference>
<evidence type="ECO:0000256" key="14">
    <source>
        <dbReference type="SAM" id="MobiDB-lite"/>
    </source>
</evidence>
<dbReference type="Gene3D" id="6.10.340.10">
    <property type="match status" value="1"/>
</dbReference>
<dbReference type="InterPro" id="IPR003661">
    <property type="entry name" value="HisK_dim/P_dom"/>
</dbReference>
<dbReference type="Gene3D" id="3.30.565.10">
    <property type="entry name" value="Histidine kinase-like ATPase, C-terminal domain"/>
    <property type="match status" value="1"/>
</dbReference>
<evidence type="ECO:0000256" key="8">
    <source>
        <dbReference type="ARBA" id="ARBA00022741"/>
    </source>
</evidence>
<evidence type="ECO:0000256" key="7">
    <source>
        <dbReference type="ARBA" id="ARBA00022692"/>
    </source>
</evidence>
<feature type="transmembrane region" description="Helical" evidence="15">
    <location>
        <begin position="34"/>
        <end position="52"/>
    </location>
</feature>
<keyword evidence="6" id="KW-0808">Transferase</keyword>
<evidence type="ECO:0000313" key="18">
    <source>
        <dbReference type="EMBL" id="MFD1177124.1"/>
    </source>
</evidence>
<dbReference type="PANTHER" id="PTHR45436">
    <property type="entry name" value="SENSOR HISTIDINE KINASE YKOH"/>
    <property type="match status" value="1"/>
</dbReference>
<dbReference type="Pfam" id="PF02518">
    <property type="entry name" value="HATPase_c"/>
    <property type="match status" value="1"/>
</dbReference>
<dbReference type="Pfam" id="PF00672">
    <property type="entry name" value="HAMP"/>
    <property type="match status" value="1"/>
</dbReference>
<evidence type="ECO:0000256" key="6">
    <source>
        <dbReference type="ARBA" id="ARBA00022679"/>
    </source>
</evidence>
<evidence type="ECO:0000256" key="13">
    <source>
        <dbReference type="ARBA" id="ARBA00023136"/>
    </source>
</evidence>
<feature type="transmembrane region" description="Helical" evidence="15">
    <location>
        <begin position="212"/>
        <end position="233"/>
    </location>
</feature>
<keyword evidence="10 18" id="KW-0067">ATP-binding</keyword>
<comment type="subcellular location">
    <subcellularLocation>
        <location evidence="2">Cell membrane</location>
        <topology evidence="2">Multi-pass membrane protein</topology>
    </subcellularLocation>
</comment>
<dbReference type="InterPro" id="IPR004358">
    <property type="entry name" value="Sig_transdc_His_kin-like_C"/>
</dbReference>
<dbReference type="RefSeq" id="WP_379319752.1">
    <property type="nucleotide sequence ID" value="NZ_JBHTLM010000008.1"/>
</dbReference>
<evidence type="ECO:0000256" key="9">
    <source>
        <dbReference type="ARBA" id="ARBA00022777"/>
    </source>
</evidence>
<dbReference type="CDD" id="cd00075">
    <property type="entry name" value="HATPase"/>
    <property type="match status" value="1"/>
</dbReference>
<evidence type="ECO:0000256" key="4">
    <source>
        <dbReference type="ARBA" id="ARBA00022475"/>
    </source>
</evidence>
<keyword evidence="8" id="KW-0547">Nucleotide-binding</keyword>